<dbReference type="AlphaFoldDB" id="A0A8H5FZJ9"/>
<sequence>MHTASVAGRGYTNATAALVQQSFSSQTSRTLHHCPYYPDPRDRAACTRFRLRRKAAKQRRRPSRSSSCHGLHSREDYNDFYCHLWDLWSAFAGLQKVVFEQANMLTKVLQTSSKTSDQLLNAMTMVVRNSASVPHPVPPPSFFADTTTRSADNHAPPSSSQPRPSCPMSQSMSQSFPHASEVTSPVASSAVPFGKGVASGSPTKDSKSGISSTLPGLKGMFSKKLPSSPDLEVHSKRSRTSDD</sequence>
<reference evidence="2 3" key="1">
    <citation type="journal article" date="2020" name="ISME J.">
        <title>Uncovering the hidden diversity of litter-decomposition mechanisms in mushroom-forming fungi.</title>
        <authorList>
            <person name="Floudas D."/>
            <person name="Bentzer J."/>
            <person name="Ahren D."/>
            <person name="Johansson T."/>
            <person name="Persson P."/>
            <person name="Tunlid A."/>
        </authorList>
    </citation>
    <scope>NUCLEOTIDE SEQUENCE [LARGE SCALE GENOMIC DNA]</scope>
    <source>
        <strain evidence="2 3">CBS 291.85</strain>
    </source>
</reference>
<proteinExistence type="predicted"/>
<organism evidence="2 3">
    <name type="scientific">Tetrapyrgos nigripes</name>
    <dbReference type="NCBI Taxonomy" id="182062"/>
    <lineage>
        <taxon>Eukaryota</taxon>
        <taxon>Fungi</taxon>
        <taxon>Dikarya</taxon>
        <taxon>Basidiomycota</taxon>
        <taxon>Agaricomycotina</taxon>
        <taxon>Agaricomycetes</taxon>
        <taxon>Agaricomycetidae</taxon>
        <taxon>Agaricales</taxon>
        <taxon>Marasmiineae</taxon>
        <taxon>Marasmiaceae</taxon>
        <taxon>Tetrapyrgos</taxon>
    </lineage>
</organism>
<name>A0A8H5FZJ9_9AGAR</name>
<evidence type="ECO:0000256" key="1">
    <source>
        <dbReference type="SAM" id="MobiDB-lite"/>
    </source>
</evidence>
<feature type="compositionally biased region" description="Polar residues" evidence="1">
    <location>
        <begin position="200"/>
        <end position="214"/>
    </location>
</feature>
<feature type="region of interest" description="Disordered" evidence="1">
    <location>
        <begin position="131"/>
        <end position="243"/>
    </location>
</feature>
<evidence type="ECO:0000313" key="2">
    <source>
        <dbReference type="EMBL" id="KAF5355495.1"/>
    </source>
</evidence>
<gene>
    <name evidence="2" type="ORF">D9758_006379</name>
</gene>
<keyword evidence="3" id="KW-1185">Reference proteome</keyword>
<comment type="caution">
    <text evidence="2">The sequence shown here is derived from an EMBL/GenBank/DDBJ whole genome shotgun (WGS) entry which is preliminary data.</text>
</comment>
<dbReference type="Proteomes" id="UP000559256">
    <property type="component" value="Unassembled WGS sequence"/>
</dbReference>
<protein>
    <submittedName>
        <fullName evidence="2">Uncharacterized protein</fullName>
    </submittedName>
</protein>
<evidence type="ECO:0000313" key="3">
    <source>
        <dbReference type="Proteomes" id="UP000559256"/>
    </source>
</evidence>
<feature type="compositionally biased region" description="Basic and acidic residues" evidence="1">
    <location>
        <begin position="231"/>
        <end position="243"/>
    </location>
</feature>
<dbReference type="EMBL" id="JAACJM010000056">
    <property type="protein sequence ID" value="KAF5355495.1"/>
    <property type="molecule type" value="Genomic_DNA"/>
</dbReference>
<feature type="compositionally biased region" description="Low complexity" evidence="1">
    <location>
        <begin position="156"/>
        <end position="177"/>
    </location>
</feature>
<accession>A0A8H5FZJ9</accession>